<dbReference type="SUPFAM" id="SSF52047">
    <property type="entry name" value="RNI-like"/>
    <property type="match status" value="1"/>
</dbReference>
<proteinExistence type="predicted"/>
<dbReference type="HOGENOM" id="CLU_1006679_0_0_1"/>
<sequence length="277" mass="31396">MAESWETPHDSSWLAPYLRHLILLLQYADRVAEIAIQTTASRLFEEFLPKMQEESFPLLDCIDLLHDSWLLLPNTCLQIQYPKLETLRISRITISLSPVVFEALQILCLAVCEIPFQHLCALADTSPRLKSLNLEAVYLSGPLARCARFACLESLILQCNRHTEVMLSCLDAPILSSLTLAHTTLAPTMSQEIHHPRIFPTVRTLCFLNVSIRPPQQYGDYLLQCTPQVSTFELRACSGADYQLLRHITTVKPTPLLYLQTLAVTHLAEDIFIMPLL</sequence>
<dbReference type="InterPro" id="IPR032675">
    <property type="entry name" value="LRR_dom_sf"/>
</dbReference>
<evidence type="ECO:0000313" key="2">
    <source>
        <dbReference type="Proteomes" id="UP000008370"/>
    </source>
</evidence>
<dbReference type="OrthoDB" id="10657351at2759"/>
<dbReference type="RefSeq" id="XP_007394328.1">
    <property type="nucleotide sequence ID" value="XM_007394266.1"/>
</dbReference>
<organism evidence="1 2">
    <name type="scientific">Phanerochaete carnosa (strain HHB-10118-sp)</name>
    <name type="common">White-rot fungus</name>
    <name type="synonym">Peniophora carnosa</name>
    <dbReference type="NCBI Taxonomy" id="650164"/>
    <lineage>
        <taxon>Eukaryota</taxon>
        <taxon>Fungi</taxon>
        <taxon>Dikarya</taxon>
        <taxon>Basidiomycota</taxon>
        <taxon>Agaricomycotina</taxon>
        <taxon>Agaricomycetes</taxon>
        <taxon>Polyporales</taxon>
        <taxon>Phanerochaetaceae</taxon>
        <taxon>Phanerochaete</taxon>
    </lineage>
</organism>
<dbReference type="EMBL" id="JH930471">
    <property type="protein sequence ID" value="EKM56481.1"/>
    <property type="molecule type" value="Genomic_DNA"/>
</dbReference>
<dbReference type="Proteomes" id="UP000008370">
    <property type="component" value="Unassembled WGS sequence"/>
</dbReference>
<keyword evidence="2" id="KW-1185">Reference proteome</keyword>
<reference evidence="1 2" key="1">
    <citation type="journal article" date="2012" name="BMC Genomics">
        <title>Comparative genomics of the white-rot fungi, Phanerochaete carnosa and P. chrysosporium, to elucidate the genetic basis of the distinct wood types they colonize.</title>
        <authorList>
            <person name="Suzuki H."/>
            <person name="MacDonald J."/>
            <person name="Syed K."/>
            <person name="Salamov A."/>
            <person name="Hori C."/>
            <person name="Aerts A."/>
            <person name="Henrissat B."/>
            <person name="Wiebenga A."/>
            <person name="vanKuyk P.A."/>
            <person name="Barry K."/>
            <person name="Lindquist E."/>
            <person name="LaButti K."/>
            <person name="Lapidus A."/>
            <person name="Lucas S."/>
            <person name="Coutinho P."/>
            <person name="Gong Y."/>
            <person name="Samejima M."/>
            <person name="Mahadevan R."/>
            <person name="Abou-Zaid M."/>
            <person name="de Vries R.P."/>
            <person name="Igarashi K."/>
            <person name="Yadav J.S."/>
            <person name="Grigoriev I.V."/>
            <person name="Master E.R."/>
        </authorList>
    </citation>
    <scope>NUCLEOTIDE SEQUENCE [LARGE SCALE GENOMIC DNA]</scope>
    <source>
        <strain evidence="1 2">HHB-10118-sp</strain>
    </source>
</reference>
<feature type="non-terminal residue" evidence="1">
    <location>
        <position position="277"/>
    </location>
</feature>
<dbReference type="GeneID" id="18915826"/>
<dbReference type="AlphaFoldDB" id="K5V1U9"/>
<dbReference type="KEGG" id="pco:PHACADRAFT_253637"/>
<gene>
    <name evidence="1" type="ORF">PHACADRAFT_253637</name>
</gene>
<accession>K5V1U9</accession>
<protein>
    <recommendedName>
        <fullName evidence="3">F-box domain-containing protein</fullName>
    </recommendedName>
</protein>
<name>K5V1U9_PHACS</name>
<evidence type="ECO:0008006" key="3">
    <source>
        <dbReference type="Google" id="ProtNLM"/>
    </source>
</evidence>
<dbReference type="InParanoid" id="K5V1U9"/>
<dbReference type="Gene3D" id="3.80.10.10">
    <property type="entry name" value="Ribonuclease Inhibitor"/>
    <property type="match status" value="1"/>
</dbReference>
<evidence type="ECO:0000313" key="1">
    <source>
        <dbReference type="EMBL" id="EKM56481.1"/>
    </source>
</evidence>